<feature type="transmembrane region" description="Helical" evidence="1">
    <location>
        <begin position="53"/>
        <end position="73"/>
    </location>
</feature>
<feature type="transmembrane region" description="Helical" evidence="1">
    <location>
        <begin position="134"/>
        <end position="154"/>
    </location>
</feature>
<evidence type="ECO:0000256" key="1">
    <source>
        <dbReference type="SAM" id="Phobius"/>
    </source>
</evidence>
<comment type="caution">
    <text evidence="3">The sequence shown here is derived from an EMBL/GenBank/DDBJ whole genome shotgun (WGS) entry which is preliminary data.</text>
</comment>
<feature type="domain" description="DUF1468" evidence="2">
    <location>
        <begin position="22"/>
        <end position="157"/>
    </location>
</feature>
<evidence type="ECO:0000259" key="2">
    <source>
        <dbReference type="Pfam" id="PF07331"/>
    </source>
</evidence>
<dbReference type="RefSeq" id="WP_149817456.1">
    <property type="nucleotide sequence ID" value="NZ_VUOA01000019.1"/>
</dbReference>
<evidence type="ECO:0000313" key="4">
    <source>
        <dbReference type="Proteomes" id="UP000323142"/>
    </source>
</evidence>
<keyword evidence="1" id="KW-0472">Membrane</keyword>
<proteinExistence type="predicted"/>
<keyword evidence="1" id="KW-0812">Transmembrane</keyword>
<name>A0A5B2VEL9_9HYPH</name>
<dbReference type="InterPro" id="IPR009936">
    <property type="entry name" value="DUF1468"/>
</dbReference>
<accession>A0A5B2VEL9</accession>
<organism evidence="3 4">
    <name type="scientific">Salinarimonas soli</name>
    <dbReference type="NCBI Taxonomy" id="1638099"/>
    <lineage>
        <taxon>Bacteria</taxon>
        <taxon>Pseudomonadati</taxon>
        <taxon>Pseudomonadota</taxon>
        <taxon>Alphaproteobacteria</taxon>
        <taxon>Hyphomicrobiales</taxon>
        <taxon>Salinarimonadaceae</taxon>
        <taxon>Salinarimonas</taxon>
    </lineage>
</organism>
<dbReference type="OrthoDB" id="6183775at2"/>
<keyword evidence="4" id="KW-1185">Reference proteome</keyword>
<gene>
    <name evidence="3" type="ORF">F0L46_11245</name>
</gene>
<feature type="transmembrane region" description="Helical" evidence="1">
    <location>
        <begin position="94"/>
        <end position="122"/>
    </location>
</feature>
<protein>
    <submittedName>
        <fullName evidence="3">Tripartite tricarboxylate transporter TctB family protein</fullName>
    </submittedName>
</protein>
<dbReference type="EMBL" id="VUOA01000019">
    <property type="protein sequence ID" value="KAA2237551.1"/>
    <property type="molecule type" value="Genomic_DNA"/>
</dbReference>
<dbReference type="AlphaFoldDB" id="A0A5B2VEL9"/>
<dbReference type="Proteomes" id="UP000323142">
    <property type="component" value="Unassembled WGS sequence"/>
</dbReference>
<reference evidence="3 4" key="1">
    <citation type="submission" date="2019-09" db="EMBL/GenBank/DDBJ databases">
        <title>Salinarimonas rosea gen. nov., sp. nov., a new member of the a-2 subgroup of the Proteobacteria.</title>
        <authorList>
            <person name="Liu J."/>
        </authorList>
    </citation>
    <scope>NUCLEOTIDE SEQUENCE [LARGE SCALE GENOMIC DNA]</scope>
    <source>
        <strain evidence="3 4">BN140002</strain>
    </source>
</reference>
<keyword evidence="1" id="KW-1133">Transmembrane helix</keyword>
<feature type="transmembrane region" description="Helical" evidence="1">
    <location>
        <begin position="12"/>
        <end position="33"/>
    </location>
</feature>
<evidence type="ECO:0000313" key="3">
    <source>
        <dbReference type="EMBL" id="KAA2237551.1"/>
    </source>
</evidence>
<sequence>MSGSMQPRAAGVSRRAVEVVTASAFAAIGIVGLWDSSRIGAGWGTDGPQSGYFPFWIALIMTGASLFTLVSAWRDAGPDETFLTRPQLGLVLSILAPATAFVLAIAWAGLYVPAALLIAWFMARLGGYSWRAGLLTGASIAVLSFVTFEIWFLVPLPKGPLETWLGY</sequence>
<reference evidence="3 4" key="2">
    <citation type="submission" date="2019-09" db="EMBL/GenBank/DDBJ databases">
        <authorList>
            <person name="Jin C."/>
        </authorList>
    </citation>
    <scope>NUCLEOTIDE SEQUENCE [LARGE SCALE GENOMIC DNA]</scope>
    <source>
        <strain evidence="3 4">BN140002</strain>
    </source>
</reference>
<dbReference type="Pfam" id="PF07331">
    <property type="entry name" value="TctB"/>
    <property type="match status" value="1"/>
</dbReference>